<evidence type="ECO:0000313" key="2">
    <source>
        <dbReference type="EMBL" id="SBP41860.1"/>
    </source>
</evidence>
<feature type="non-terminal residue" evidence="2">
    <location>
        <position position="68"/>
    </location>
</feature>
<feature type="chain" id="PRO_5008364729" evidence="1">
    <location>
        <begin position="19"/>
        <end position="68"/>
    </location>
</feature>
<dbReference type="AlphaFoldDB" id="A0A1A7ZIH0"/>
<keyword evidence="1" id="KW-0732">Signal</keyword>
<feature type="signal peptide" evidence="1">
    <location>
        <begin position="1"/>
        <end position="18"/>
    </location>
</feature>
<dbReference type="EMBL" id="HADY01003375">
    <property type="protein sequence ID" value="SBP41860.1"/>
    <property type="molecule type" value="Transcribed_RNA"/>
</dbReference>
<feature type="non-terminal residue" evidence="2">
    <location>
        <position position="1"/>
    </location>
</feature>
<gene>
    <name evidence="2" type="primary">Nfu_g_1_004081</name>
</gene>
<name>A0A1A7ZIH0_NOTFU</name>
<sequence length="68" mass="7772">RLCFGLMLAAVIWFNGNRLCLVKFLSPTAARWSAIPKQACLHHSSCCFMEPRDTPINQQVDFKMELLC</sequence>
<reference evidence="2" key="2">
    <citation type="submission" date="2016-06" db="EMBL/GenBank/DDBJ databases">
        <title>The genome of a short-lived fish provides insights into sex chromosome evolution and the genetic control of aging.</title>
        <authorList>
            <person name="Reichwald K."/>
            <person name="Felder M."/>
            <person name="Petzold A."/>
            <person name="Koch P."/>
            <person name="Groth M."/>
            <person name="Platzer M."/>
        </authorList>
    </citation>
    <scope>NUCLEOTIDE SEQUENCE</scope>
    <source>
        <tissue evidence="2">Brain</tissue>
    </source>
</reference>
<reference evidence="2" key="1">
    <citation type="submission" date="2016-05" db="EMBL/GenBank/DDBJ databases">
        <authorList>
            <person name="Lavstsen T."/>
            <person name="Jespersen J.S."/>
        </authorList>
    </citation>
    <scope>NUCLEOTIDE SEQUENCE</scope>
    <source>
        <tissue evidence="2">Brain</tissue>
    </source>
</reference>
<proteinExistence type="predicted"/>
<evidence type="ECO:0000256" key="1">
    <source>
        <dbReference type="SAM" id="SignalP"/>
    </source>
</evidence>
<accession>A0A1A7ZIH0</accession>
<organism evidence="2">
    <name type="scientific">Nothobranchius furzeri</name>
    <name type="common">Turquoise killifish</name>
    <dbReference type="NCBI Taxonomy" id="105023"/>
    <lineage>
        <taxon>Eukaryota</taxon>
        <taxon>Metazoa</taxon>
        <taxon>Chordata</taxon>
        <taxon>Craniata</taxon>
        <taxon>Vertebrata</taxon>
        <taxon>Euteleostomi</taxon>
        <taxon>Actinopterygii</taxon>
        <taxon>Neopterygii</taxon>
        <taxon>Teleostei</taxon>
        <taxon>Neoteleostei</taxon>
        <taxon>Acanthomorphata</taxon>
        <taxon>Ovalentaria</taxon>
        <taxon>Atherinomorphae</taxon>
        <taxon>Cyprinodontiformes</taxon>
        <taxon>Nothobranchiidae</taxon>
        <taxon>Nothobranchius</taxon>
    </lineage>
</organism>
<protein>
    <submittedName>
        <fullName evidence="2">Uncharacterized protein</fullName>
    </submittedName>
</protein>